<comment type="caution">
    <text evidence="1">The sequence shown here is derived from an EMBL/GenBank/DDBJ whole genome shotgun (WGS) entry which is preliminary data.</text>
</comment>
<proteinExistence type="predicted"/>
<accession>X1ICR9</accession>
<reference evidence="1" key="1">
    <citation type="journal article" date="2014" name="Front. Microbiol.">
        <title>High frequency of phylogenetically diverse reductive dehalogenase-homologous genes in deep subseafloor sedimentary metagenomes.</title>
        <authorList>
            <person name="Kawai M."/>
            <person name="Futagami T."/>
            <person name="Toyoda A."/>
            <person name="Takaki Y."/>
            <person name="Nishi S."/>
            <person name="Hori S."/>
            <person name="Arai W."/>
            <person name="Tsubouchi T."/>
            <person name="Morono Y."/>
            <person name="Uchiyama I."/>
            <person name="Ito T."/>
            <person name="Fujiyama A."/>
            <person name="Inagaki F."/>
            <person name="Takami H."/>
        </authorList>
    </citation>
    <scope>NUCLEOTIDE SEQUENCE</scope>
    <source>
        <strain evidence="1">Expedition CK06-06</strain>
    </source>
</reference>
<name>X1ICR9_9ZZZZ</name>
<evidence type="ECO:0000313" key="1">
    <source>
        <dbReference type="EMBL" id="GAH63919.1"/>
    </source>
</evidence>
<dbReference type="EMBL" id="BARU01027848">
    <property type="protein sequence ID" value="GAH63919.1"/>
    <property type="molecule type" value="Genomic_DNA"/>
</dbReference>
<gene>
    <name evidence="1" type="ORF">S03H2_44531</name>
</gene>
<organism evidence="1">
    <name type="scientific">marine sediment metagenome</name>
    <dbReference type="NCBI Taxonomy" id="412755"/>
    <lineage>
        <taxon>unclassified sequences</taxon>
        <taxon>metagenomes</taxon>
        <taxon>ecological metagenomes</taxon>
    </lineage>
</organism>
<dbReference type="AlphaFoldDB" id="X1ICR9"/>
<protein>
    <submittedName>
        <fullName evidence="1">Uncharacterized protein</fullName>
    </submittedName>
</protein>
<feature type="non-terminal residue" evidence="1">
    <location>
        <position position="49"/>
    </location>
</feature>
<sequence length="49" mass="5789">MYYKQDYWFTKDGRSLKGFIAHINELSNGKIEKADPGQAERDRLLKKVE</sequence>